<accession>W5SVF9</accession>
<evidence type="ECO:0000256" key="1">
    <source>
        <dbReference type="SAM" id="MobiDB-lite"/>
    </source>
</evidence>
<feature type="compositionally biased region" description="Polar residues" evidence="1">
    <location>
        <begin position="478"/>
        <end position="490"/>
    </location>
</feature>
<dbReference type="NCBIfam" id="NF047534">
    <property type="entry name" value="lipo_BTA121_dup"/>
    <property type="match status" value="3"/>
</dbReference>
<gene>
    <name evidence="2" type="ORF">BCO_0004302</name>
</gene>
<proteinExistence type="predicted"/>
<dbReference type="PROSITE" id="PS51257">
    <property type="entry name" value="PROKAR_LIPOPROTEIN"/>
    <property type="match status" value="1"/>
</dbReference>
<dbReference type="EMBL" id="CP005747">
    <property type="protein sequence ID" value="AHH11199.1"/>
    <property type="molecule type" value="Genomic_DNA"/>
</dbReference>
<dbReference type="AlphaFoldDB" id="W5SVF9"/>
<evidence type="ECO:0000313" key="2">
    <source>
        <dbReference type="EMBL" id="AHH11199.1"/>
    </source>
</evidence>
<reference evidence="2" key="1">
    <citation type="submission" date="2013-04" db="EMBL/GenBank/DDBJ databases">
        <title>Comparative Genomics of Relapsing Fever Spirochetes.</title>
        <authorList>
            <person name="Schwan T.G."/>
            <person name="Raffel S.J."/>
            <person name="Porcella S.F."/>
            <person name="Martens C.A."/>
            <person name="Bruno D.P."/>
            <person name="Ricklefs S.M."/>
            <person name="Barbian K.B."/>
        </authorList>
    </citation>
    <scope>NUCLEOTIDE SEQUENCE</scope>
    <source>
        <strain evidence="2">Co53</strain>
        <plasmid evidence="2">unnamed</plasmid>
    </source>
</reference>
<name>W5SVF9_9SPIR</name>
<feature type="region of interest" description="Disordered" evidence="1">
    <location>
        <begin position="475"/>
        <end position="500"/>
    </location>
</feature>
<sequence>MYMIKVKYRIFLIILVLILLLLLVISCNSSDSSGHDGTYSTSGGVGGSNAENINAKLNKLLNAFGLLSYEQEAIGKLQKIVTNPDIGNTEGYKTYGSLEFYDLLKTLGALRVKGIIKNYLEFAKFQNNVERTINTVSDTDLKDRLQSKLKVCNSSYGFALKELFNDVVSAKLSYDDYVVQTTVKTNDQIAKLEPEIEGVVGDQDIFLHLDGAEGCAIAQIGEILVDSEIDHGRIYTYDEFYDLLNRLGFFRVIKIVDIYQKYEALQEADYNEIITMIKEEVKDETFKAALEDMAVMTYSSYRNNIRDIFTKYDDGKALSVIPEPEYVYEKMTHAVYRSLFTDIKEYTESIVRYKNIEGSLLREERQVLSYIQGKGGKSDFDFVVLLGKLDAAQVKAIVQFHAKILKAKSAAQEARMNVTDDREKEPLMEAFRDTVEEYHKHLVACFKHKDSQTFYNAIVTGTYANDFNRITEKASGLSPKTESGTTNPDINSDVKPGSTT</sequence>
<organism evidence="2">
    <name type="scientific">Borrelia coriaceae ATCC 43381</name>
    <dbReference type="NCBI Taxonomy" id="1408429"/>
    <lineage>
        <taxon>Bacteria</taxon>
        <taxon>Pseudomonadati</taxon>
        <taxon>Spirochaetota</taxon>
        <taxon>Spirochaetia</taxon>
        <taxon>Spirochaetales</taxon>
        <taxon>Borreliaceae</taxon>
        <taxon>Borrelia</taxon>
    </lineage>
</organism>
<geneLocation type="plasmid" evidence="2">
    <name>unnamed</name>
</geneLocation>
<keyword evidence="2" id="KW-0614">Plasmid</keyword>
<dbReference type="HOGENOM" id="CLU_020855_2_0_12"/>
<protein>
    <submittedName>
        <fullName evidence="2">Uncharacterized protein</fullName>
    </submittedName>
</protein>